<evidence type="ECO:0000256" key="5">
    <source>
        <dbReference type="ARBA" id="ARBA00022989"/>
    </source>
</evidence>
<evidence type="ECO:0000256" key="2">
    <source>
        <dbReference type="ARBA" id="ARBA00022676"/>
    </source>
</evidence>
<feature type="binding site" evidence="12">
    <location>
        <position position="376"/>
    </location>
    <ligand>
        <name>Mn(2+)</name>
        <dbReference type="ChEBI" id="CHEBI:29035"/>
    </ligand>
</feature>
<reference evidence="14" key="1">
    <citation type="submission" date="2019-03" db="EMBL/GenBank/DDBJ databases">
        <authorList>
            <person name="Mank J."/>
            <person name="Almeida P."/>
        </authorList>
    </citation>
    <scope>NUCLEOTIDE SEQUENCE</scope>
    <source>
        <strain evidence="14">78183</strain>
    </source>
</reference>
<feature type="binding site" evidence="11">
    <location>
        <position position="181"/>
    </location>
    <ligand>
        <name>UDP-alpha-D-glucose</name>
        <dbReference type="ChEBI" id="CHEBI:58885"/>
    </ligand>
</feature>
<evidence type="ECO:0000313" key="14">
    <source>
        <dbReference type="EMBL" id="VFU20979.1"/>
    </source>
</evidence>
<comment type="function">
    <text evidence="9">Thought to be a Golgi-localized beta-glycan synthase that polymerize the backbones of noncellulosic polysaccharides (hemicelluloses) of plant cell wall.</text>
</comment>
<keyword evidence="3" id="KW-0808">Transferase</keyword>
<dbReference type="SUPFAM" id="SSF53448">
    <property type="entry name" value="Nucleotide-diphospho-sugar transferases"/>
    <property type="match status" value="1"/>
</dbReference>
<accession>A0A6N2KCD3</accession>
<dbReference type="GO" id="GO:0030244">
    <property type="term" value="P:cellulose biosynthetic process"/>
    <property type="evidence" value="ECO:0007669"/>
    <property type="project" value="InterPro"/>
</dbReference>
<name>A0A6N2KCD3_SALVM</name>
<evidence type="ECO:0000256" key="8">
    <source>
        <dbReference type="ARBA" id="ARBA00023316"/>
    </source>
</evidence>
<evidence type="ECO:0000256" key="7">
    <source>
        <dbReference type="ARBA" id="ARBA00023136"/>
    </source>
</evidence>
<proteinExistence type="predicted"/>
<evidence type="ECO:0000256" key="6">
    <source>
        <dbReference type="ARBA" id="ARBA00023034"/>
    </source>
</evidence>
<evidence type="ECO:0000256" key="3">
    <source>
        <dbReference type="ARBA" id="ARBA00022679"/>
    </source>
</evidence>
<dbReference type="FunFam" id="3.90.550.10:FF:000173">
    <property type="entry name" value="Cellulose synthase-like protein E1"/>
    <property type="match status" value="1"/>
</dbReference>
<feature type="transmembrane region" description="Helical" evidence="13">
    <location>
        <begin position="121"/>
        <end position="140"/>
    </location>
</feature>
<evidence type="ECO:0000256" key="9">
    <source>
        <dbReference type="ARBA" id="ARBA00037405"/>
    </source>
</evidence>
<feature type="binding site" evidence="12">
    <location>
        <position position="352"/>
    </location>
    <ligand>
        <name>Mn(2+)</name>
        <dbReference type="ChEBI" id="CHEBI:29035"/>
    </ligand>
</feature>
<evidence type="ECO:0000256" key="13">
    <source>
        <dbReference type="SAM" id="Phobius"/>
    </source>
</evidence>
<dbReference type="GO" id="GO:0000139">
    <property type="term" value="C:Golgi membrane"/>
    <property type="evidence" value="ECO:0007669"/>
    <property type="project" value="UniProtKB-SubCell"/>
</dbReference>
<protein>
    <recommendedName>
        <fullName evidence="15">Cellulose synthase-like protein E6</fullName>
    </recommendedName>
</protein>
<gene>
    <name evidence="14" type="ORF">SVIM_LOCUS9880</name>
</gene>
<dbReference type="GO" id="GO:0016760">
    <property type="term" value="F:cellulose synthase (UDP-forming) activity"/>
    <property type="evidence" value="ECO:0007669"/>
    <property type="project" value="InterPro"/>
</dbReference>
<feature type="binding site" evidence="11">
    <location>
        <position position="210"/>
    </location>
    <ligand>
        <name>UDP-alpha-D-glucose</name>
        <dbReference type="ChEBI" id="CHEBI:58885"/>
    </ligand>
</feature>
<dbReference type="Gene3D" id="3.90.550.10">
    <property type="entry name" value="Spore Coat Polysaccharide Biosynthesis Protein SpsA, Chain A"/>
    <property type="match status" value="2"/>
</dbReference>
<feature type="active site" evidence="10">
    <location>
        <position position="516"/>
    </location>
</feature>
<feature type="transmembrane region" description="Helical" evidence="13">
    <location>
        <begin position="89"/>
        <end position="109"/>
    </location>
</feature>
<evidence type="ECO:0000256" key="4">
    <source>
        <dbReference type="ARBA" id="ARBA00022692"/>
    </source>
</evidence>
<feature type="transmembrane region" description="Helical" evidence="13">
    <location>
        <begin position="718"/>
        <end position="740"/>
    </location>
</feature>
<keyword evidence="8" id="KW-0961">Cell wall biogenesis/degradation</keyword>
<feature type="active site" evidence="10">
    <location>
        <position position="210"/>
    </location>
</feature>
<keyword evidence="5 13" id="KW-1133">Transmembrane helix</keyword>
<comment type="subcellular location">
    <subcellularLocation>
        <location evidence="1">Golgi apparatus membrane</location>
        <topology evidence="1">Multi-pass membrane protein</topology>
    </subcellularLocation>
</comment>
<feature type="transmembrane region" description="Helical" evidence="13">
    <location>
        <begin position="626"/>
        <end position="647"/>
    </location>
</feature>
<dbReference type="InterPro" id="IPR005150">
    <property type="entry name" value="Cellulose_synth"/>
</dbReference>
<dbReference type="Pfam" id="PF03552">
    <property type="entry name" value="Cellulose_synt"/>
    <property type="match status" value="2"/>
</dbReference>
<keyword evidence="7 13" id="KW-0472">Membrane</keyword>
<dbReference type="PANTHER" id="PTHR13301">
    <property type="entry name" value="X-BOX TRANSCRIPTION FACTOR-RELATED"/>
    <property type="match status" value="1"/>
</dbReference>
<feature type="transmembrane region" description="Helical" evidence="13">
    <location>
        <begin position="752"/>
        <end position="773"/>
    </location>
</feature>
<keyword evidence="6" id="KW-0333">Golgi apparatus</keyword>
<evidence type="ECO:0000256" key="11">
    <source>
        <dbReference type="PIRSR" id="PIRSR605150-2"/>
    </source>
</evidence>
<keyword evidence="4 13" id="KW-0812">Transmembrane</keyword>
<organism evidence="14">
    <name type="scientific">Salix viminalis</name>
    <name type="common">Common osier</name>
    <name type="synonym">Basket willow</name>
    <dbReference type="NCBI Taxonomy" id="40686"/>
    <lineage>
        <taxon>Eukaryota</taxon>
        <taxon>Viridiplantae</taxon>
        <taxon>Streptophyta</taxon>
        <taxon>Embryophyta</taxon>
        <taxon>Tracheophyta</taxon>
        <taxon>Spermatophyta</taxon>
        <taxon>Magnoliopsida</taxon>
        <taxon>eudicotyledons</taxon>
        <taxon>Gunneridae</taxon>
        <taxon>Pentapetalae</taxon>
        <taxon>rosids</taxon>
        <taxon>fabids</taxon>
        <taxon>Malpighiales</taxon>
        <taxon>Salicaceae</taxon>
        <taxon>Saliceae</taxon>
        <taxon>Salix</taxon>
    </lineage>
</organism>
<dbReference type="AlphaFoldDB" id="A0A6N2KCD3"/>
<sequence length="802" mass="92312">MKSLAYLHDPIIGLDHHLSRFCLDPLRTKNFGALNLRLSCLSCFYVCLIFHNLSVRACVVCVCVCVREREMGENEYLRLFETRAARGRLLFKLYVLTIFVAICLILVYRVSFLPVEGAVEIWSWTGMFFAELWFSFYWFITQLVRWNPIYRYTFKDRLSQRYEKDLPGVDIFVCTADPEIEPPTMVINTVLSTMAYDYPPEKLSVYLSDDGGSDLTFYAMLEASRFSKHWLPFCNRFKIEPRSPEAYFRTALEPLDDPVNAEEWLFVKKLYTDMNYRIEATTKLGKVAEEIRKEHEGFREWNFISGRRDHRAILEILIDGRDPQAMDNEGQPLPTLVYLAREKRPQYPHNFKAGAMNALIRVSSRISNSPIILNVDCDMYSNNSHSVRDALCFFMDEEKGHEIGYIQYPQAFENITKNDIYCNSLNIEMEVDFPGIDANGGPLYIGTGCFHRREALCGRRYSNENKVDWKEVADRKVKESAGVLEEVCRILASCAYEENTEWGKEMGLKYGCPVEDVITGLSVQCKGWRSMYFIPERKGFMGLAPTTLLQTLVQHKRWSEGNFQILITRHSPFLLGHKRIPLRLQISYCIYMLWATSWFAVLYYLVVPPLCLLRGISLFPKLSSPWIQPFAYAIFANRAYGVVEFVWCGGTIQGWWNGQRIWVFKRTTSHLFGFLAAIRKLLGLSTNTFVITAKVAEEDVSGRYEKEKMEFGASSPMFNILATLALLNMFSFVGGIKMVIMDVESEALDLLALQIILCGLLVLINLPIYQGLFFRKDSGRMPSSVTYKSIIVSLLACSIALY</sequence>
<evidence type="ECO:0000256" key="1">
    <source>
        <dbReference type="ARBA" id="ARBA00004653"/>
    </source>
</evidence>
<dbReference type="GO" id="GO:0071555">
    <property type="term" value="P:cell wall organization"/>
    <property type="evidence" value="ECO:0007669"/>
    <property type="project" value="UniProtKB-KW"/>
</dbReference>
<evidence type="ECO:0000256" key="10">
    <source>
        <dbReference type="PIRSR" id="PIRSR605150-1"/>
    </source>
</evidence>
<evidence type="ECO:0008006" key="15">
    <source>
        <dbReference type="Google" id="ProtNLM"/>
    </source>
</evidence>
<evidence type="ECO:0000256" key="12">
    <source>
        <dbReference type="PIRSR" id="PIRSR605150-3"/>
    </source>
</evidence>
<dbReference type="InterPro" id="IPR029044">
    <property type="entry name" value="Nucleotide-diphossugar_trans"/>
</dbReference>
<dbReference type="FunFam" id="3.90.550.10:FF:000138">
    <property type="entry name" value="Cellulose synthase isolog"/>
    <property type="match status" value="1"/>
</dbReference>
<feature type="transmembrane region" description="Helical" evidence="13">
    <location>
        <begin position="588"/>
        <end position="606"/>
    </location>
</feature>
<dbReference type="EMBL" id="CAADRP010000002">
    <property type="protein sequence ID" value="VFU20979.1"/>
    <property type="molecule type" value="Genomic_DNA"/>
</dbReference>
<keyword evidence="2" id="KW-0328">Glycosyltransferase</keyword>